<dbReference type="PROSITE" id="PS00194">
    <property type="entry name" value="THIOREDOXIN_1"/>
    <property type="match status" value="1"/>
</dbReference>
<dbReference type="InterPro" id="IPR050553">
    <property type="entry name" value="Thioredoxin_ResA/DsbE_sf"/>
</dbReference>
<dbReference type="OrthoDB" id="25753at2"/>
<dbReference type="Proteomes" id="UP000093199">
    <property type="component" value="Unassembled WGS sequence"/>
</dbReference>
<dbReference type="GO" id="GO:0016491">
    <property type="term" value="F:oxidoreductase activity"/>
    <property type="evidence" value="ECO:0007669"/>
    <property type="project" value="InterPro"/>
</dbReference>
<evidence type="ECO:0000313" key="4">
    <source>
        <dbReference type="Proteomes" id="UP000093199"/>
    </source>
</evidence>
<dbReference type="InterPro" id="IPR000866">
    <property type="entry name" value="AhpC/TSA"/>
</dbReference>
<evidence type="ECO:0000256" key="1">
    <source>
        <dbReference type="ARBA" id="ARBA00023157"/>
    </source>
</evidence>
<dbReference type="RefSeq" id="WP_066542948.1">
    <property type="nucleotide sequence ID" value="NZ_MASJ01000003.1"/>
</dbReference>
<dbReference type="InterPro" id="IPR036249">
    <property type="entry name" value="Thioredoxin-like_sf"/>
</dbReference>
<dbReference type="CDD" id="cd02966">
    <property type="entry name" value="TlpA_like_family"/>
    <property type="match status" value="1"/>
</dbReference>
<evidence type="ECO:0000259" key="2">
    <source>
        <dbReference type="PROSITE" id="PS51352"/>
    </source>
</evidence>
<dbReference type="Gene3D" id="3.40.30.10">
    <property type="entry name" value="Glutaredoxin"/>
    <property type="match status" value="1"/>
</dbReference>
<dbReference type="PROSITE" id="PS51352">
    <property type="entry name" value="THIOREDOXIN_2"/>
    <property type="match status" value="1"/>
</dbReference>
<sequence length="189" mass="21180">MKKGIALTLLFVLVSVALYNVISEQIAKTTYTTATVGQEVHALEGDLKIGNEAPSFTLPLLTTKQPLALADMRGKSVIVNFWATWCPPCRAEMPAMQRYYDKYKHEHNVEIIAVNLTESDRGLDKIQQFAEQYHLTFPIVLDEQEQVSKQYEAISIPATFIINEQGEIAHHIVGPVDEPMLVDLVGNLQ</sequence>
<dbReference type="STRING" id="33978.A6M13_09025"/>
<keyword evidence="4" id="KW-1185">Reference proteome</keyword>
<accession>A0A1C0YK47</accession>
<dbReference type="InterPro" id="IPR017937">
    <property type="entry name" value="Thioredoxin_CS"/>
</dbReference>
<dbReference type="SUPFAM" id="SSF52833">
    <property type="entry name" value="Thioredoxin-like"/>
    <property type="match status" value="1"/>
</dbReference>
<comment type="caution">
    <text evidence="3">The sequence shown here is derived from an EMBL/GenBank/DDBJ whole genome shotgun (WGS) entry which is preliminary data.</text>
</comment>
<dbReference type="InterPro" id="IPR013766">
    <property type="entry name" value="Thioredoxin_domain"/>
</dbReference>
<keyword evidence="1" id="KW-1015">Disulfide bond</keyword>
<organism evidence="3 4">
    <name type="scientific">Caryophanon tenue</name>
    <dbReference type="NCBI Taxonomy" id="33978"/>
    <lineage>
        <taxon>Bacteria</taxon>
        <taxon>Bacillati</taxon>
        <taxon>Bacillota</taxon>
        <taxon>Bacilli</taxon>
        <taxon>Bacillales</taxon>
        <taxon>Caryophanaceae</taxon>
        <taxon>Caryophanon</taxon>
    </lineage>
</organism>
<dbReference type="PANTHER" id="PTHR42852:SF17">
    <property type="entry name" value="THIOREDOXIN-LIKE PROTEIN HI_1115"/>
    <property type="match status" value="1"/>
</dbReference>
<proteinExistence type="predicted"/>
<dbReference type="Pfam" id="PF00578">
    <property type="entry name" value="AhpC-TSA"/>
    <property type="match status" value="1"/>
</dbReference>
<feature type="domain" description="Thioredoxin" evidence="2">
    <location>
        <begin position="47"/>
        <end position="189"/>
    </location>
</feature>
<dbReference type="AlphaFoldDB" id="A0A1C0YK47"/>
<dbReference type="PANTHER" id="PTHR42852">
    <property type="entry name" value="THIOL:DISULFIDE INTERCHANGE PROTEIN DSBE"/>
    <property type="match status" value="1"/>
</dbReference>
<name>A0A1C0YK47_9BACL</name>
<gene>
    <name evidence="3" type="ORF">A6M13_09025</name>
</gene>
<reference evidence="3 4" key="1">
    <citation type="submission" date="2016-07" db="EMBL/GenBank/DDBJ databases">
        <title>Caryophanon tenue genome sequencing.</title>
        <authorList>
            <person name="Verma A."/>
            <person name="Pal Y."/>
            <person name="Krishnamurthi S."/>
        </authorList>
    </citation>
    <scope>NUCLEOTIDE SEQUENCE [LARGE SCALE GENOMIC DNA]</scope>
    <source>
        <strain evidence="3 4">DSM 14152</strain>
    </source>
</reference>
<dbReference type="GO" id="GO:0016209">
    <property type="term" value="F:antioxidant activity"/>
    <property type="evidence" value="ECO:0007669"/>
    <property type="project" value="InterPro"/>
</dbReference>
<evidence type="ECO:0000313" key="3">
    <source>
        <dbReference type="EMBL" id="OCS87449.1"/>
    </source>
</evidence>
<protein>
    <recommendedName>
        <fullName evidence="2">Thioredoxin domain-containing protein</fullName>
    </recommendedName>
</protein>
<dbReference type="EMBL" id="MASJ01000003">
    <property type="protein sequence ID" value="OCS87449.1"/>
    <property type="molecule type" value="Genomic_DNA"/>
</dbReference>